<evidence type="ECO:0000313" key="3">
    <source>
        <dbReference type="EMBL" id="HIW91263.1"/>
    </source>
</evidence>
<evidence type="ECO:0000259" key="2">
    <source>
        <dbReference type="Pfam" id="PF08327"/>
    </source>
</evidence>
<sequence length="137" mass="15508">MTETPRKIIEADEFIPASSKRIWEALTNPEELNQWFMATDFQLEVGHDFTIDTGQWGTTDCTVLEIIPEELLRYTWRNPPLDTVVTWKLIPEGDGTRVLVEHAGFDPDDPVQLQAFNGMSGGWKKFILGGLSEQALS</sequence>
<dbReference type="AlphaFoldDB" id="A0A9D1RND5"/>
<dbReference type="SUPFAM" id="SSF55961">
    <property type="entry name" value="Bet v1-like"/>
    <property type="match status" value="1"/>
</dbReference>
<dbReference type="Pfam" id="PF08327">
    <property type="entry name" value="AHSA1"/>
    <property type="match status" value="1"/>
</dbReference>
<dbReference type="CDD" id="cd07814">
    <property type="entry name" value="SRPBCC_CalC_Aha1-like"/>
    <property type="match status" value="1"/>
</dbReference>
<feature type="domain" description="Activator of Hsp90 ATPase homologue 1/2-like C-terminal" evidence="2">
    <location>
        <begin position="17"/>
        <end position="127"/>
    </location>
</feature>
<accession>A0A9D1RND5</accession>
<dbReference type="Gene3D" id="3.30.530.20">
    <property type="match status" value="1"/>
</dbReference>
<evidence type="ECO:0000313" key="4">
    <source>
        <dbReference type="Proteomes" id="UP000824190"/>
    </source>
</evidence>
<comment type="similarity">
    <text evidence="1">Belongs to the AHA1 family.</text>
</comment>
<reference evidence="3" key="1">
    <citation type="journal article" date="2021" name="PeerJ">
        <title>Extensive microbial diversity within the chicken gut microbiome revealed by metagenomics and culture.</title>
        <authorList>
            <person name="Gilroy R."/>
            <person name="Ravi A."/>
            <person name="Getino M."/>
            <person name="Pursley I."/>
            <person name="Horton D.L."/>
            <person name="Alikhan N.F."/>
            <person name="Baker D."/>
            <person name="Gharbi K."/>
            <person name="Hall N."/>
            <person name="Watson M."/>
            <person name="Adriaenssens E.M."/>
            <person name="Foster-Nyarko E."/>
            <person name="Jarju S."/>
            <person name="Secka A."/>
            <person name="Antonio M."/>
            <person name="Oren A."/>
            <person name="Chaudhuri R.R."/>
            <person name="La Ragione R."/>
            <person name="Hildebrand F."/>
            <person name="Pallen M.J."/>
        </authorList>
    </citation>
    <scope>NUCLEOTIDE SEQUENCE</scope>
    <source>
        <strain evidence="3">CHK32-1732</strain>
    </source>
</reference>
<organism evidence="3 4">
    <name type="scientific">Candidatus Corynebacterium avicola</name>
    <dbReference type="NCBI Taxonomy" id="2838527"/>
    <lineage>
        <taxon>Bacteria</taxon>
        <taxon>Bacillati</taxon>
        <taxon>Actinomycetota</taxon>
        <taxon>Actinomycetes</taxon>
        <taxon>Mycobacteriales</taxon>
        <taxon>Corynebacteriaceae</taxon>
        <taxon>Corynebacterium</taxon>
    </lineage>
</organism>
<dbReference type="Proteomes" id="UP000824190">
    <property type="component" value="Unassembled WGS sequence"/>
</dbReference>
<reference evidence="3" key="2">
    <citation type="submission" date="2021-04" db="EMBL/GenBank/DDBJ databases">
        <authorList>
            <person name="Gilroy R."/>
        </authorList>
    </citation>
    <scope>NUCLEOTIDE SEQUENCE</scope>
    <source>
        <strain evidence="3">CHK32-1732</strain>
    </source>
</reference>
<proteinExistence type="inferred from homology"/>
<comment type="caution">
    <text evidence="3">The sequence shown here is derived from an EMBL/GenBank/DDBJ whole genome shotgun (WGS) entry which is preliminary data.</text>
</comment>
<dbReference type="InterPro" id="IPR013538">
    <property type="entry name" value="ASHA1/2-like_C"/>
</dbReference>
<protein>
    <submittedName>
        <fullName evidence="3">SRPBCC domain-containing protein</fullName>
    </submittedName>
</protein>
<dbReference type="EMBL" id="DXGC01000060">
    <property type="protein sequence ID" value="HIW91263.1"/>
    <property type="molecule type" value="Genomic_DNA"/>
</dbReference>
<evidence type="ECO:0000256" key="1">
    <source>
        <dbReference type="ARBA" id="ARBA00006817"/>
    </source>
</evidence>
<name>A0A9D1RND5_9CORY</name>
<dbReference type="InterPro" id="IPR023393">
    <property type="entry name" value="START-like_dom_sf"/>
</dbReference>
<gene>
    <name evidence="3" type="ORF">H9870_06345</name>
</gene>